<keyword evidence="1" id="KW-0812">Transmembrane</keyword>
<dbReference type="Pfam" id="PF13781">
    <property type="entry name" value="DoxX_3"/>
    <property type="match status" value="1"/>
</dbReference>
<evidence type="ECO:0000313" key="2">
    <source>
        <dbReference type="EMBL" id="MFD0993239.1"/>
    </source>
</evidence>
<dbReference type="Proteomes" id="UP001597062">
    <property type="component" value="Unassembled WGS sequence"/>
</dbReference>
<keyword evidence="1" id="KW-1133">Transmembrane helix</keyword>
<evidence type="ECO:0000313" key="3">
    <source>
        <dbReference type="Proteomes" id="UP001597062"/>
    </source>
</evidence>
<name>A0ABW3JT76_9FLAO</name>
<organism evidence="2 3">
    <name type="scientific">Tenacibaculum geojense</name>
    <dbReference type="NCBI Taxonomy" id="915352"/>
    <lineage>
        <taxon>Bacteria</taxon>
        <taxon>Pseudomonadati</taxon>
        <taxon>Bacteroidota</taxon>
        <taxon>Flavobacteriia</taxon>
        <taxon>Flavobacteriales</taxon>
        <taxon>Flavobacteriaceae</taxon>
        <taxon>Tenacibaculum</taxon>
    </lineage>
</organism>
<evidence type="ECO:0000256" key="1">
    <source>
        <dbReference type="SAM" id="Phobius"/>
    </source>
</evidence>
<keyword evidence="3" id="KW-1185">Reference proteome</keyword>
<keyword evidence="1" id="KW-0472">Membrane</keyword>
<sequence length="132" mass="15564">MRYKIVYKIIKLISVLVWFVNGIYCKILDQVPRHQEIVKKIINEEYSGELTLIIGLLEVVMVVWILSNYKSRLNVIIQITVVMIMNIVELLLVRDLLLWGKYNVVFAILFTVILYINEFQLKSKLTKYVTIT</sequence>
<feature type="transmembrane region" description="Helical" evidence="1">
    <location>
        <begin position="73"/>
        <end position="93"/>
    </location>
</feature>
<protein>
    <submittedName>
        <fullName evidence="2">DoxX-like family protein</fullName>
    </submittedName>
</protein>
<accession>A0ABW3JT76</accession>
<dbReference type="EMBL" id="JBHTJR010000045">
    <property type="protein sequence ID" value="MFD0993239.1"/>
    <property type="molecule type" value="Genomic_DNA"/>
</dbReference>
<comment type="caution">
    <text evidence="2">The sequence shown here is derived from an EMBL/GenBank/DDBJ whole genome shotgun (WGS) entry which is preliminary data.</text>
</comment>
<dbReference type="RefSeq" id="WP_386107289.1">
    <property type="nucleotide sequence ID" value="NZ_JBHTJR010000045.1"/>
</dbReference>
<proteinExistence type="predicted"/>
<reference evidence="3" key="1">
    <citation type="journal article" date="2019" name="Int. J. Syst. Evol. Microbiol.">
        <title>The Global Catalogue of Microorganisms (GCM) 10K type strain sequencing project: providing services to taxonomists for standard genome sequencing and annotation.</title>
        <authorList>
            <consortium name="The Broad Institute Genomics Platform"/>
            <consortium name="The Broad Institute Genome Sequencing Center for Infectious Disease"/>
            <person name="Wu L."/>
            <person name="Ma J."/>
        </authorList>
    </citation>
    <scope>NUCLEOTIDE SEQUENCE [LARGE SCALE GENOMIC DNA]</scope>
    <source>
        <strain evidence="3">CCUG 60527</strain>
    </source>
</reference>
<dbReference type="InterPro" id="IPR025695">
    <property type="entry name" value="DoxX-like"/>
</dbReference>
<gene>
    <name evidence="2" type="ORF">ACFQ1U_08485</name>
</gene>
<feature type="transmembrane region" description="Helical" evidence="1">
    <location>
        <begin position="99"/>
        <end position="117"/>
    </location>
</feature>
<feature type="transmembrane region" description="Helical" evidence="1">
    <location>
        <begin position="49"/>
        <end position="66"/>
    </location>
</feature>